<dbReference type="InterPro" id="IPR046341">
    <property type="entry name" value="SET_dom_sf"/>
</dbReference>
<sequence>MATDKALLYDTNTETDWDCSIVLELSEDDVFFDKKKKLLQNKGFSTKERVYFKSSLDPKWMNTTVKALLQIARIILLDEVELYFAEDNGCSPVEYYSHKNEIVALNSIISSIDNSITSSLSKKNRSCDLEEDLLKWGESNGVQTRLQIAYVQGAGRGAIAKEDLKVGDMALEIPVSIIISDKLVHESDMYHVLGKIDGISSETMLLLWSMKEKHNCNSKFKIYFDSLPEQFNTGLSFGVEAIMNLDGTLLLEEVTQAREHLHAQYDELFPTLCNDHPDVFPPELYTWEHFLWACELWYSNSMKIMFSDGKLRTCLIPIAGFLNHSLCPHIMQYGKVDTAKNSLQFHLSRPCKTGEECFLSYGNLSSSHLITFYGFYPQGDNPYDVIPLDLDAPEADSTEDTSMSDTDRIAHMVRGTWHSKNHDIFYYGLPSALLNHLRRSRSPVLQTKTLLQENLTDELELLEDLHVIFDDMMENFADTDHVNRENTSWDVKLAVDFTILQRSIVSSILTSFHSGIKMVKYEFDRCMAEELRG</sequence>
<dbReference type="Gene3D" id="3.90.1410.10">
    <property type="entry name" value="set domain protein methyltransferase, domain 1"/>
    <property type="match status" value="1"/>
</dbReference>
<dbReference type="KEGG" id="qsa:O6P43_002867"/>
<proteinExistence type="predicted"/>
<dbReference type="FunFam" id="3.90.1410.10:FF:000011">
    <property type="entry name" value="Transcription factor, E2F and DP-related"/>
    <property type="match status" value="1"/>
</dbReference>
<evidence type="ECO:0000313" key="2">
    <source>
        <dbReference type="EMBL" id="KAJ7979470.1"/>
    </source>
</evidence>
<name>A0AAD7QDE0_QUISA</name>
<dbReference type="Pfam" id="PF00856">
    <property type="entry name" value="SET"/>
    <property type="match status" value="1"/>
</dbReference>
<dbReference type="PANTHER" id="PTHR13271">
    <property type="entry name" value="UNCHARACTERIZED PUTATIVE METHYLTRANSFERASE"/>
    <property type="match status" value="1"/>
</dbReference>
<dbReference type="SUPFAM" id="SSF82199">
    <property type="entry name" value="SET domain"/>
    <property type="match status" value="1"/>
</dbReference>
<dbReference type="AlphaFoldDB" id="A0AAD7QDE0"/>
<gene>
    <name evidence="2" type="ORF">O6P43_002867</name>
</gene>
<comment type="caution">
    <text evidence="2">The sequence shown here is derived from an EMBL/GenBank/DDBJ whole genome shotgun (WGS) entry which is preliminary data.</text>
</comment>
<dbReference type="GO" id="GO:0016279">
    <property type="term" value="F:protein-lysine N-methyltransferase activity"/>
    <property type="evidence" value="ECO:0007669"/>
    <property type="project" value="TreeGrafter"/>
</dbReference>
<dbReference type="InterPro" id="IPR050600">
    <property type="entry name" value="SETD3_SETD6_MTase"/>
</dbReference>
<reference evidence="2" key="1">
    <citation type="journal article" date="2023" name="Science">
        <title>Elucidation of the pathway for biosynthesis of saponin adjuvants from the soapbark tree.</title>
        <authorList>
            <person name="Reed J."/>
            <person name="Orme A."/>
            <person name="El-Demerdash A."/>
            <person name="Owen C."/>
            <person name="Martin L.B.B."/>
            <person name="Misra R.C."/>
            <person name="Kikuchi S."/>
            <person name="Rejzek M."/>
            <person name="Martin A.C."/>
            <person name="Harkess A."/>
            <person name="Leebens-Mack J."/>
            <person name="Louveau T."/>
            <person name="Stephenson M.J."/>
            <person name="Osbourn A."/>
        </authorList>
    </citation>
    <scope>NUCLEOTIDE SEQUENCE</scope>
    <source>
        <strain evidence="2">S10</strain>
    </source>
</reference>
<dbReference type="PANTHER" id="PTHR13271:SF103">
    <property type="entry name" value="N-METHYLTRANSFERASE DOMAIN AND SET DOMAIN CONTAINING PROTEIN-RELATED"/>
    <property type="match status" value="1"/>
</dbReference>
<feature type="domain" description="SET" evidence="1">
    <location>
        <begin position="144"/>
        <end position="362"/>
    </location>
</feature>
<dbReference type="CDD" id="cd10527">
    <property type="entry name" value="SET_LSMT"/>
    <property type="match status" value="1"/>
</dbReference>
<accession>A0AAD7QDE0</accession>
<protein>
    <submittedName>
        <fullName evidence="2">[Fructose-bisphosphate aldolase]-lysine N-methyltransferase, chloroplastic</fullName>
    </submittedName>
</protein>
<keyword evidence="3" id="KW-1185">Reference proteome</keyword>
<dbReference type="EMBL" id="JARAOO010000002">
    <property type="protein sequence ID" value="KAJ7979470.1"/>
    <property type="molecule type" value="Genomic_DNA"/>
</dbReference>
<organism evidence="2 3">
    <name type="scientific">Quillaja saponaria</name>
    <name type="common">Soap bark tree</name>
    <dbReference type="NCBI Taxonomy" id="32244"/>
    <lineage>
        <taxon>Eukaryota</taxon>
        <taxon>Viridiplantae</taxon>
        <taxon>Streptophyta</taxon>
        <taxon>Embryophyta</taxon>
        <taxon>Tracheophyta</taxon>
        <taxon>Spermatophyta</taxon>
        <taxon>Magnoliopsida</taxon>
        <taxon>eudicotyledons</taxon>
        <taxon>Gunneridae</taxon>
        <taxon>Pentapetalae</taxon>
        <taxon>rosids</taxon>
        <taxon>fabids</taxon>
        <taxon>Fabales</taxon>
        <taxon>Quillajaceae</taxon>
        <taxon>Quillaja</taxon>
    </lineage>
</organism>
<evidence type="ECO:0000313" key="3">
    <source>
        <dbReference type="Proteomes" id="UP001163823"/>
    </source>
</evidence>
<evidence type="ECO:0000259" key="1">
    <source>
        <dbReference type="PROSITE" id="PS50280"/>
    </source>
</evidence>
<dbReference type="PROSITE" id="PS50280">
    <property type="entry name" value="SET"/>
    <property type="match status" value="1"/>
</dbReference>
<dbReference type="InterPro" id="IPR001214">
    <property type="entry name" value="SET_dom"/>
</dbReference>
<dbReference type="Proteomes" id="UP001163823">
    <property type="component" value="Chromosome 2"/>
</dbReference>